<dbReference type="GeneID" id="15010326"/>
<proteinExistence type="predicted"/>
<dbReference type="RefSeq" id="YP_007673803.1">
    <property type="nucleotide sequence ID" value="NC_020845.1"/>
</dbReference>
<keyword evidence="2" id="KW-1185">Reference proteome</keyword>
<evidence type="ECO:0000313" key="1">
    <source>
        <dbReference type="EMBL" id="AGH26158.1"/>
    </source>
</evidence>
<protein>
    <submittedName>
        <fullName evidence="1">Uncharacterized protein</fullName>
    </submittedName>
</protein>
<reference evidence="1 2" key="1">
    <citation type="submission" date="2010-11" db="EMBL/GenBank/DDBJ databases">
        <title>The Genome Sequence of Cyanophage MED4-213.</title>
        <authorList>
            <consortium name="The Broad Institute Genome Sequencing Platform"/>
            <person name="Henn M.R."/>
            <person name="Sullivan M.S."/>
            <person name="Osburne M.S."/>
            <person name="Levin J."/>
            <person name="Malboeuf C."/>
            <person name="Casali M."/>
            <person name="Russ C."/>
            <person name="Lennon N."/>
            <person name="Chapman S.B."/>
            <person name="Erlich R."/>
            <person name="Young S.K."/>
            <person name="Yandava C."/>
            <person name="Zeng Q."/>
            <person name="Alvarado L."/>
            <person name="Anderson S."/>
            <person name="Berlin A."/>
            <person name="Chen Z."/>
            <person name="Freedman E."/>
            <person name="Gellesch M."/>
            <person name="Goldberg J."/>
            <person name="Green L."/>
            <person name="Griggs A."/>
            <person name="Gujja S."/>
            <person name="Heilman E.R."/>
            <person name="Heiman D."/>
            <person name="Hollinger A."/>
            <person name="Howarth C."/>
            <person name="Larson L."/>
            <person name="Mehta T."/>
            <person name="Pearson M."/>
            <person name="Roberts A."/>
            <person name="Ryan E."/>
            <person name="Saif S."/>
            <person name="Shea T."/>
            <person name="Shenoy N."/>
            <person name="Sisk P."/>
            <person name="Stolte C."/>
            <person name="Sykes S."/>
            <person name="White J."/>
            <person name="Yu Q."/>
            <person name="Coleman M.L."/>
            <person name="Huang K.H."/>
            <person name="Weigele P.R."/>
            <person name="DeFrancesco A.S."/>
            <person name="Kern S.E."/>
            <person name="Thompson L.R."/>
            <person name="Fu R."/>
            <person name="Hombeck B."/>
            <person name="Chisholm S.W."/>
            <person name="Haas B."/>
            <person name="Nusbaum C."/>
            <person name="Birren B."/>
        </authorList>
    </citation>
    <scope>NUCLEOTIDE SEQUENCE [LARGE SCALE GENOMIC DNA]</scope>
    <source>
        <strain evidence="1">MED4-213</strain>
    </source>
</reference>
<dbReference type="Proteomes" id="UP000012039">
    <property type="component" value="Segment"/>
</dbReference>
<evidence type="ECO:0000313" key="2">
    <source>
        <dbReference type="Proteomes" id="UP000012039"/>
    </source>
</evidence>
<sequence length="149" mass="17335">MATRSRIGYVLKDDSIVSVYHHWDGYPEWLGNILNKHYNEDSKVRELIDGGDMSSCYTDTTWDLEEKKPEPSPCYYSERGEDCPPRHDQTLSSLTDYDCGEEFLYLWFMNTWNCYAYKKTYDDDYNTISTTLSPVIIPDNDATHEGVAV</sequence>
<dbReference type="KEGG" id="vg:15010326"/>
<dbReference type="EMBL" id="HQ634174">
    <property type="protein sequence ID" value="AGH26158.1"/>
    <property type="molecule type" value="Genomic_DNA"/>
</dbReference>
<accession>M4QDE1</accession>
<gene>
    <name evidence="1" type="ORF">CPMG_00057</name>
</gene>
<organism evidence="1 2">
    <name type="scientific">Prochlorococcus phage MED4-213</name>
    <dbReference type="NCBI Taxonomy" id="889956"/>
    <lineage>
        <taxon>Viruses</taxon>
        <taxon>Duplodnaviria</taxon>
        <taxon>Heunggongvirae</taxon>
        <taxon>Uroviricota</taxon>
        <taxon>Caudoviricetes</taxon>
        <taxon>Eurybiavirus</taxon>
        <taxon>Eurybiavirus MED4213</taxon>
    </lineage>
</organism>
<name>M4QDE1_9CAUD</name>